<gene>
    <name evidence="8" type="primary">LOC106865428</name>
    <name evidence="7" type="ORF">BRADI_3g04820v3</name>
</gene>
<reference evidence="7" key="2">
    <citation type="submission" date="2017-06" db="EMBL/GenBank/DDBJ databases">
        <title>WGS assembly of Brachypodium distachyon.</title>
        <authorList>
            <consortium name="The International Brachypodium Initiative"/>
            <person name="Lucas S."/>
            <person name="Harmon-Smith M."/>
            <person name="Lail K."/>
            <person name="Tice H."/>
            <person name="Grimwood J."/>
            <person name="Bruce D."/>
            <person name="Barry K."/>
            <person name="Shu S."/>
            <person name="Lindquist E."/>
            <person name="Wang M."/>
            <person name="Pitluck S."/>
            <person name="Vogel J.P."/>
            <person name="Garvin D.F."/>
            <person name="Mockler T.C."/>
            <person name="Schmutz J."/>
            <person name="Rokhsar D."/>
            <person name="Bevan M.W."/>
        </authorList>
    </citation>
    <scope>NUCLEOTIDE SEQUENCE</scope>
    <source>
        <strain evidence="7">Bd21</strain>
    </source>
</reference>
<reference evidence="8" key="3">
    <citation type="submission" date="2018-08" db="UniProtKB">
        <authorList>
            <consortium name="EnsemblPlants"/>
        </authorList>
    </citation>
    <scope>IDENTIFICATION</scope>
    <source>
        <strain evidence="8">cv. Bd21</strain>
    </source>
</reference>
<proteinExistence type="inferred from homology"/>
<keyword evidence="3" id="KW-0378">Hydrolase</keyword>
<dbReference type="InterPro" id="IPR036514">
    <property type="entry name" value="SGNH_hydro_sf"/>
</dbReference>
<dbReference type="Proteomes" id="UP000008810">
    <property type="component" value="Chromosome 3"/>
</dbReference>
<evidence type="ECO:0000256" key="3">
    <source>
        <dbReference type="ARBA" id="ARBA00022801"/>
    </source>
</evidence>
<dbReference type="InterPro" id="IPR001087">
    <property type="entry name" value="GDSL"/>
</dbReference>
<evidence type="ECO:0000256" key="1">
    <source>
        <dbReference type="ARBA" id="ARBA00008668"/>
    </source>
</evidence>
<dbReference type="Gene3D" id="3.40.50.1110">
    <property type="entry name" value="SGNH hydrolase"/>
    <property type="match status" value="1"/>
</dbReference>
<evidence type="ECO:0000256" key="4">
    <source>
        <dbReference type="ARBA" id="ARBA00023180"/>
    </source>
</evidence>
<organism evidence="7">
    <name type="scientific">Brachypodium distachyon</name>
    <name type="common">Purple false brome</name>
    <name type="synonym">Trachynia distachya</name>
    <dbReference type="NCBI Taxonomy" id="15368"/>
    <lineage>
        <taxon>Eukaryota</taxon>
        <taxon>Viridiplantae</taxon>
        <taxon>Streptophyta</taxon>
        <taxon>Embryophyta</taxon>
        <taxon>Tracheophyta</taxon>
        <taxon>Spermatophyta</taxon>
        <taxon>Magnoliopsida</taxon>
        <taxon>Liliopsida</taxon>
        <taxon>Poales</taxon>
        <taxon>Poaceae</taxon>
        <taxon>BOP clade</taxon>
        <taxon>Pooideae</taxon>
        <taxon>Stipodae</taxon>
        <taxon>Brachypodieae</taxon>
        <taxon>Brachypodium</taxon>
    </lineage>
</organism>
<dbReference type="STRING" id="15368.A0A2K2CV95"/>
<evidence type="ECO:0000313" key="9">
    <source>
        <dbReference type="Proteomes" id="UP000008810"/>
    </source>
</evidence>
<dbReference type="GO" id="GO:0016788">
    <property type="term" value="F:hydrolase activity, acting on ester bonds"/>
    <property type="evidence" value="ECO:0007669"/>
    <property type="project" value="InterPro"/>
</dbReference>
<dbReference type="InterPro" id="IPR035669">
    <property type="entry name" value="SGNH_plant_lipase-like"/>
</dbReference>
<keyword evidence="2" id="KW-0732">Signal</keyword>
<protein>
    <recommendedName>
        <fullName evidence="10">GDSL esterase/lipase</fullName>
    </recommendedName>
</protein>
<feature type="transmembrane region" description="Helical" evidence="6">
    <location>
        <begin position="33"/>
        <end position="53"/>
    </location>
</feature>
<dbReference type="Pfam" id="PF00657">
    <property type="entry name" value="Lipase_GDSL"/>
    <property type="match status" value="1"/>
</dbReference>
<keyword evidence="6" id="KW-0472">Membrane</keyword>
<dbReference type="CDD" id="cd01837">
    <property type="entry name" value="SGNH_plant_lipase_like"/>
    <property type="match status" value="1"/>
</dbReference>
<dbReference type="Gramene" id="PNT65951">
    <property type="protein sequence ID" value="PNT65951"/>
    <property type="gene ID" value="BRADI_3g04820v3"/>
</dbReference>
<evidence type="ECO:0000256" key="5">
    <source>
        <dbReference type="SAM" id="MobiDB-lite"/>
    </source>
</evidence>
<keyword evidence="9" id="KW-1185">Reference proteome</keyword>
<dbReference type="EnsemblPlants" id="PNT65951">
    <property type="protein sequence ID" value="PNT65951"/>
    <property type="gene ID" value="BRADI_3g04820v3"/>
</dbReference>
<dbReference type="SUPFAM" id="SSF52266">
    <property type="entry name" value="SGNH hydrolase"/>
    <property type="match status" value="1"/>
</dbReference>
<keyword evidence="4" id="KW-0325">Glycoprotein</keyword>
<evidence type="ECO:0000256" key="6">
    <source>
        <dbReference type="SAM" id="Phobius"/>
    </source>
</evidence>
<evidence type="ECO:0000256" key="2">
    <source>
        <dbReference type="ARBA" id="ARBA00022729"/>
    </source>
</evidence>
<dbReference type="OrthoDB" id="1600564at2759"/>
<dbReference type="PANTHER" id="PTHR22835:SF241">
    <property type="entry name" value="OS01G0650900 PROTEIN"/>
    <property type="match status" value="1"/>
</dbReference>
<evidence type="ECO:0000313" key="8">
    <source>
        <dbReference type="EnsemblPlants" id="PNT65951"/>
    </source>
</evidence>
<dbReference type="AlphaFoldDB" id="A0A2K2CV95"/>
<dbReference type="PANTHER" id="PTHR22835">
    <property type="entry name" value="ZINC FINGER FYVE DOMAIN CONTAINING PROTEIN"/>
    <property type="match status" value="1"/>
</dbReference>
<evidence type="ECO:0000313" key="7">
    <source>
        <dbReference type="EMBL" id="PNT65951.1"/>
    </source>
</evidence>
<dbReference type="FunCoup" id="A0A2K2CV95">
    <property type="interactions" value="62"/>
</dbReference>
<feature type="region of interest" description="Disordered" evidence="5">
    <location>
        <begin position="1"/>
        <end position="28"/>
    </location>
</feature>
<keyword evidence="6" id="KW-1133">Transmembrane helix</keyword>
<comment type="similarity">
    <text evidence="1">Belongs to the 'GDSL' lipolytic enzyme family.</text>
</comment>
<reference evidence="7 8" key="1">
    <citation type="journal article" date="2010" name="Nature">
        <title>Genome sequencing and analysis of the model grass Brachypodium distachyon.</title>
        <authorList>
            <consortium name="International Brachypodium Initiative"/>
        </authorList>
    </citation>
    <scope>NUCLEOTIDE SEQUENCE [LARGE SCALE GENOMIC DNA]</scope>
    <source>
        <strain evidence="7 8">Bd21</strain>
    </source>
</reference>
<keyword evidence="6" id="KW-0812">Transmembrane</keyword>
<dbReference type="EMBL" id="CM000882">
    <property type="protein sequence ID" value="PNT65951.1"/>
    <property type="molecule type" value="Genomic_DNA"/>
</dbReference>
<accession>A0A2K2CV95</accession>
<sequence length="406" mass="44302">MAACVVDGDRSEGSTQQSALGNRSKMGGRLSSWPCSVSSVLVVVISVALLLNAGTAVGGCYKRIFSFGDSIIDTGNFAYFIGNGPSRFKELPFGMTFFHRATGRISDGRVLVDFYAQALGLPLLPPSSPQEGWGNFSTGANFAVFGSTALPPEYFVPRYNLRMHPPSTLDRQLDSFKGVLNRIAPGDRARKALLSESLVIMGEIGGNDYNFWFFGDRKKPRETTYKYLPDVVARIGAAVQELINLGATTILVPGNFPIGCVPAYLARKPSGNPGDDYDEHGCLKWYNDFSQRHNAALRQEVSRLRWKNPGARLIYADYYGAAMEFVKNPRRYGIGDPLVACCGGEGRYHTEKECGSAAKVWGNPAGFASWDGMHMTEKAYSVIAQGVLDGPYADIPLRRSCPARLS</sequence>
<evidence type="ECO:0008006" key="10">
    <source>
        <dbReference type="Google" id="ProtNLM"/>
    </source>
</evidence>
<name>A0A2K2CV95_BRADI</name>